<dbReference type="AlphaFoldDB" id="A0AA38X6T7"/>
<feature type="region of interest" description="Disordered" evidence="1">
    <location>
        <begin position="122"/>
        <end position="170"/>
    </location>
</feature>
<name>A0AA38X6T7_9EURO</name>
<sequence>MNRQGALFSQAPSASNSTIEASSEAVTKSASRLFFNSQWKLNAESAREEPRLRRLLGHVSVYDRTRALSQSRANPVPPTTTEENELSTYLQHEVPSFEEFRAALRVQLETIAQVRLAQCNEVDEFDSDEESDSSYDSFDGDTWSEEDTTAESDDSLTDNESEGQLSACTSPTFEFAAAKYDKETEEDDLWALRPLTPLLTRTNPVVSLS</sequence>
<organism evidence="2 3">
    <name type="scientific">Cladophialophora chaetospira</name>
    <dbReference type="NCBI Taxonomy" id="386627"/>
    <lineage>
        <taxon>Eukaryota</taxon>
        <taxon>Fungi</taxon>
        <taxon>Dikarya</taxon>
        <taxon>Ascomycota</taxon>
        <taxon>Pezizomycotina</taxon>
        <taxon>Eurotiomycetes</taxon>
        <taxon>Chaetothyriomycetidae</taxon>
        <taxon>Chaetothyriales</taxon>
        <taxon>Herpotrichiellaceae</taxon>
        <taxon>Cladophialophora</taxon>
    </lineage>
</organism>
<protein>
    <submittedName>
        <fullName evidence="2">Uncharacterized protein</fullName>
    </submittedName>
</protein>
<feature type="region of interest" description="Disordered" evidence="1">
    <location>
        <begin position="1"/>
        <end position="22"/>
    </location>
</feature>
<evidence type="ECO:0000256" key="1">
    <source>
        <dbReference type="SAM" id="MobiDB-lite"/>
    </source>
</evidence>
<dbReference type="Proteomes" id="UP001172673">
    <property type="component" value="Unassembled WGS sequence"/>
</dbReference>
<evidence type="ECO:0000313" key="2">
    <source>
        <dbReference type="EMBL" id="KAJ9607658.1"/>
    </source>
</evidence>
<feature type="compositionally biased region" description="Polar residues" evidence="1">
    <location>
        <begin position="10"/>
        <end position="22"/>
    </location>
</feature>
<dbReference type="EMBL" id="JAPDRK010000011">
    <property type="protein sequence ID" value="KAJ9607658.1"/>
    <property type="molecule type" value="Genomic_DNA"/>
</dbReference>
<accession>A0AA38X6T7</accession>
<keyword evidence="3" id="KW-1185">Reference proteome</keyword>
<evidence type="ECO:0000313" key="3">
    <source>
        <dbReference type="Proteomes" id="UP001172673"/>
    </source>
</evidence>
<proteinExistence type="predicted"/>
<feature type="compositionally biased region" description="Acidic residues" evidence="1">
    <location>
        <begin position="122"/>
        <end position="161"/>
    </location>
</feature>
<reference evidence="2" key="1">
    <citation type="submission" date="2022-10" db="EMBL/GenBank/DDBJ databases">
        <title>Culturing micro-colonial fungi from biological soil crusts in the Mojave desert and describing Neophaeococcomyces mojavensis, and introducing the new genera and species Taxawa tesnikishii.</title>
        <authorList>
            <person name="Kurbessoian T."/>
            <person name="Stajich J.E."/>
        </authorList>
    </citation>
    <scope>NUCLEOTIDE SEQUENCE</scope>
    <source>
        <strain evidence="2">TK_41</strain>
    </source>
</reference>
<gene>
    <name evidence="2" type="ORF">H2200_007736</name>
</gene>
<comment type="caution">
    <text evidence="2">The sequence shown here is derived from an EMBL/GenBank/DDBJ whole genome shotgun (WGS) entry which is preliminary data.</text>
</comment>